<gene>
    <name evidence="3" type="ORF">CYMTET_14592</name>
</gene>
<reference evidence="3 4" key="1">
    <citation type="journal article" date="2015" name="Genome Biol. Evol.">
        <title>Comparative Genomics of a Bacterivorous Green Alga Reveals Evolutionary Causalities and Consequences of Phago-Mixotrophic Mode of Nutrition.</title>
        <authorList>
            <person name="Burns J.A."/>
            <person name="Paasch A."/>
            <person name="Narechania A."/>
            <person name="Kim E."/>
        </authorList>
    </citation>
    <scope>NUCLEOTIDE SEQUENCE [LARGE SCALE GENOMIC DNA]</scope>
    <source>
        <strain evidence="3 4">PLY_AMNH</strain>
    </source>
</reference>
<feature type="compositionally biased region" description="Basic and acidic residues" evidence="2">
    <location>
        <begin position="154"/>
        <end position="167"/>
    </location>
</feature>
<feature type="region of interest" description="Disordered" evidence="2">
    <location>
        <begin position="1"/>
        <end position="61"/>
    </location>
</feature>
<feature type="region of interest" description="Disordered" evidence="2">
    <location>
        <begin position="538"/>
        <end position="588"/>
    </location>
</feature>
<dbReference type="InterPro" id="IPR001680">
    <property type="entry name" value="WD40_rpt"/>
</dbReference>
<evidence type="ECO:0000313" key="3">
    <source>
        <dbReference type="EMBL" id="KAK3277398.1"/>
    </source>
</evidence>
<feature type="region of interest" description="Disordered" evidence="2">
    <location>
        <begin position="1116"/>
        <end position="1151"/>
    </location>
</feature>
<evidence type="ECO:0000256" key="1">
    <source>
        <dbReference type="PROSITE-ProRule" id="PRU00221"/>
    </source>
</evidence>
<name>A0AAE0L9U9_9CHLO</name>
<feature type="region of interest" description="Disordered" evidence="2">
    <location>
        <begin position="136"/>
        <end position="175"/>
    </location>
</feature>
<accession>A0AAE0L9U9</accession>
<feature type="region of interest" description="Disordered" evidence="2">
    <location>
        <begin position="1403"/>
        <end position="1565"/>
    </location>
</feature>
<feature type="repeat" description="WD" evidence="1">
    <location>
        <begin position="1025"/>
        <end position="1056"/>
    </location>
</feature>
<dbReference type="InterPro" id="IPR036322">
    <property type="entry name" value="WD40_repeat_dom_sf"/>
</dbReference>
<comment type="caution">
    <text evidence="3">The sequence shown here is derived from an EMBL/GenBank/DDBJ whole genome shotgun (WGS) entry which is preliminary data.</text>
</comment>
<protein>
    <submittedName>
        <fullName evidence="3">Uncharacterized protein</fullName>
    </submittedName>
</protein>
<keyword evidence="1" id="KW-0853">WD repeat</keyword>
<feature type="region of interest" description="Disordered" evidence="2">
    <location>
        <begin position="379"/>
        <end position="432"/>
    </location>
</feature>
<feature type="compositionally biased region" description="Acidic residues" evidence="2">
    <location>
        <begin position="1485"/>
        <end position="1552"/>
    </location>
</feature>
<dbReference type="SUPFAM" id="SSF50978">
    <property type="entry name" value="WD40 repeat-like"/>
    <property type="match status" value="1"/>
</dbReference>
<proteinExistence type="predicted"/>
<organism evidence="3 4">
    <name type="scientific">Cymbomonas tetramitiformis</name>
    <dbReference type="NCBI Taxonomy" id="36881"/>
    <lineage>
        <taxon>Eukaryota</taxon>
        <taxon>Viridiplantae</taxon>
        <taxon>Chlorophyta</taxon>
        <taxon>Pyramimonadophyceae</taxon>
        <taxon>Pyramimonadales</taxon>
        <taxon>Pyramimonadaceae</taxon>
        <taxon>Cymbomonas</taxon>
    </lineage>
</organism>
<dbReference type="Proteomes" id="UP001190700">
    <property type="component" value="Unassembled WGS sequence"/>
</dbReference>
<feature type="region of interest" description="Disordered" evidence="2">
    <location>
        <begin position="990"/>
        <end position="1013"/>
    </location>
</feature>
<evidence type="ECO:0000313" key="4">
    <source>
        <dbReference type="Proteomes" id="UP001190700"/>
    </source>
</evidence>
<feature type="compositionally biased region" description="Basic residues" evidence="2">
    <location>
        <begin position="8"/>
        <end position="17"/>
    </location>
</feature>
<feature type="compositionally biased region" description="Basic and acidic residues" evidence="2">
    <location>
        <begin position="398"/>
        <end position="407"/>
    </location>
</feature>
<evidence type="ECO:0000256" key="2">
    <source>
        <dbReference type="SAM" id="MobiDB-lite"/>
    </source>
</evidence>
<dbReference type="EMBL" id="LGRX02006123">
    <property type="protein sequence ID" value="KAK3277398.1"/>
    <property type="molecule type" value="Genomic_DNA"/>
</dbReference>
<dbReference type="PROSITE" id="PS50082">
    <property type="entry name" value="WD_REPEATS_2"/>
    <property type="match status" value="1"/>
</dbReference>
<sequence length="1565" mass="170992">MPEGATRRGARSPRKRTVGNSDAKQKRAELEQKRNALAQEREKRAAELDNVRNKLDERQQRRAKMLQQCLERTPELNQALQKHGAMPVTEKAQATYVNEVLAARRASSTEDPKDGGEVPGRAVPTERMLSKVHLKAAQEGRMRSGNSSHSRTKLVHERKELARRQEELEQTPSASGKLRAREELIEGFKANLPVVRDKMKTLKRAQLLSKAKNASYHADKAKVRDFDAAGVKAILDASPTANVKFCRQLAWDIVDAVLSRIERRPTKESVKHEQALWEQDKKWHVPESVARLLTEAVVREVVQSEIKQMHHELRVMQREAETFARGALTSAILRRLDRRAIDRDVPRRTSADSHSAVRGEWRSSAEELLAADVIEEDQLPDVPPPKLAEVGPPQSPQRAEEAQERSADNLSEPQEGPPEQPQEGPAALHPAEPSVVPDAASLVPDADAMPDPMLAQRRRQAVEQRALMWVMHGMRGRQQSLGLGYGHVQPLKACPAPVSTLLPNEEAPWQPTAPANAPPVDRPAKKPGLMSRMMRAFASGVPGTPLTQAPPDPPPRRRRPRIRRAASALPRGPAASSQAPLNPVLRWPPPLVRPRGRCTFEEAEPNAQRALPPAPSQADLLRTIVVDKSSAERELNAEQQVARAVQALGSQGTAPQPLHEIHHHLLANFFHRSLIQLQASEREAEYWSHVGLQAADIGVSSAVLTPEQGSPTAVRASDDGMLLAVGTSTSHLLVYDMREQPPLLVRSTQVEVIPPEQEPAEMVERPVPAGAKGKVPGHSVVSRPSFSFRRSKVADVPVEQEDLQEPHRNRVWRRVVPRVGLVGLHWSLRRNQLLAMNSSHQALIWSLSPQQLAGATSDGEEGPTEPLMQSSWDRSNIFTCSAGPQATESVTMEDAVSRAVVPAGGFHPAFTMGGRQPYAIICRGSGEVVRVDARLGKPEPTLWGSIEGERVRASWKKAPESPGTSLVEAPERPLIGQRVLHHLYFPQDLEPSPPFPTSKGGKSGDEGANDDETWTMGHGRRQGLYRGHSRPVVLVHFLPDSALMLTVDAAGEVRLWADAETPCTGLGWHVPRAAWQMPMFLPHLFRTEREEDQWPDEEDTRAAEAEALAGDLEAHENDEDAAQVEGQDGAAAQERPSSGDERQRRAPASGDMLTWMVMYQNMPGSGDKRIRLDRPANQAQIASPRDGQIEILRVHEGAEGQGSPPLARECVRQLVEHEVRAAAITHSSSRKDLFVILAPKEQGRASPAYFSAHLLPVLRDGGLMAPSCPQIDFPDLSLGQDPPIYAFHPTVQALGTDYLYVPIGPNQVGVYSLATAVLVKEVALDLPKSEAISQLELLPARRPTSKPLLCVCVKGGNVVEFIEVREDDALQQLAPYIPGSPKVMKDLDKYVDEMDEELARGYGAAGKESLDENEDGLESDSNASKPEVDDSGAAQPREPGNAAIENPDIERDDAELGEVGTFDAENDASQDVGAEGDSNDRESELVDGEVDQDGDEVSDEVDGDVGVDTGGDEASDEADGDGAGDETSGDEMGEEVDGDGDVDSAIEGDEGNEQNSALSMGPPQI</sequence>
<keyword evidence="4" id="KW-1185">Reference proteome</keyword>
<dbReference type="SMART" id="SM00320">
    <property type="entry name" value="WD40"/>
    <property type="match status" value="2"/>
</dbReference>
<feature type="compositionally biased region" description="Basic and acidic residues" evidence="2">
    <location>
        <begin position="23"/>
        <end position="60"/>
    </location>
</feature>